<reference evidence="1" key="1">
    <citation type="submission" date="2013-12" db="EMBL/GenBank/DDBJ databases">
        <title>A Varibaculum cambriense genome reconstructed from a premature infant gut community with otherwise low bacterial novelty that shifts toward anaerobic metabolism during the third week of life.</title>
        <authorList>
            <person name="Brown C.T."/>
            <person name="Sharon I."/>
            <person name="Thomas B.C."/>
            <person name="Castelle C.J."/>
            <person name="Morowitz M.J."/>
            <person name="Banfield J.F."/>
        </authorList>
    </citation>
    <scope>NUCLEOTIDE SEQUENCE</scope>
</reference>
<name>W1Y1P1_9ZZZZ</name>
<gene>
    <name evidence="1" type="ORF">Q604_UNBC09283G0001</name>
</gene>
<sequence>TIKQIEERAFPHNDEDFNAILTLVTEA</sequence>
<dbReference type="AlphaFoldDB" id="W1Y1P1"/>
<feature type="non-terminal residue" evidence="1">
    <location>
        <position position="1"/>
    </location>
</feature>
<dbReference type="EMBL" id="AZMM01009283">
    <property type="protein sequence ID" value="ETJ36457.1"/>
    <property type="molecule type" value="Genomic_DNA"/>
</dbReference>
<proteinExistence type="predicted"/>
<evidence type="ECO:0000313" key="1">
    <source>
        <dbReference type="EMBL" id="ETJ36457.1"/>
    </source>
</evidence>
<accession>W1Y1P1</accession>
<organism evidence="1">
    <name type="scientific">human gut metagenome</name>
    <dbReference type="NCBI Taxonomy" id="408170"/>
    <lineage>
        <taxon>unclassified sequences</taxon>
        <taxon>metagenomes</taxon>
        <taxon>organismal metagenomes</taxon>
    </lineage>
</organism>
<protein>
    <submittedName>
        <fullName evidence="1">Uncharacterized protein</fullName>
    </submittedName>
</protein>
<comment type="caution">
    <text evidence="1">The sequence shown here is derived from an EMBL/GenBank/DDBJ whole genome shotgun (WGS) entry which is preliminary data.</text>
</comment>